<dbReference type="InterPro" id="IPR003593">
    <property type="entry name" value="AAA+_ATPase"/>
</dbReference>
<name>A0ABY3UXJ7_MYCLN</name>
<dbReference type="InterPro" id="IPR015943">
    <property type="entry name" value="WD40/YVTN_repeat-like_dom_sf"/>
</dbReference>
<keyword evidence="2" id="KW-0677">Repeat</keyword>
<dbReference type="SMART" id="SM00382">
    <property type="entry name" value="AAA"/>
    <property type="match status" value="1"/>
</dbReference>
<dbReference type="Proteomes" id="UP001055171">
    <property type="component" value="Chromosome"/>
</dbReference>
<dbReference type="EMBL" id="CP092423">
    <property type="protein sequence ID" value="ULP41862.2"/>
    <property type="molecule type" value="Genomic_DNA"/>
</dbReference>
<dbReference type="RefSeq" id="WP_259608729.1">
    <property type="nucleotide sequence ID" value="NZ_CP092423.2"/>
</dbReference>
<dbReference type="SUPFAM" id="SSF52129">
    <property type="entry name" value="Caspase-like"/>
    <property type="match status" value="1"/>
</dbReference>
<feature type="domain" description="AAA+ ATPase" evidence="4">
    <location>
        <begin position="321"/>
        <end position="477"/>
    </location>
</feature>
<accession>A0ABY3UXJ7</accession>
<dbReference type="InterPro" id="IPR027417">
    <property type="entry name" value="P-loop_NTPase"/>
</dbReference>
<dbReference type="InterPro" id="IPR029030">
    <property type="entry name" value="Caspase-like_dom_sf"/>
</dbReference>
<dbReference type="PROSITE" id="PS50082">
    <property type="entry name" value="WD_REPEATS_2"/>
    <property type="match status" value="1"/>
</dbReference>
<keyword evidence="6" id="KW-1185">Reference proteome</keyword>
<organism evidence="5 6">
    <name type="scientific">Mycobacterium lentiflavum</name>
    <dbReference type="NCBI Taxonomy" id="141349"/>
    <lineage>
        <taxon>Bacteria</taxon>
        <taxon>Bacillati</taxon>
        <taxon>Actinomycetota</taxon>
        <taxon>Actinomycetes</taxon>
        <taxon>Mycobacteriales</taxon>
        <taxon>Mycobacteriaceae</taxon>
        <taxon>Mycobacterium</taxon>
        <taxon>Mycobacterium simiae complex</taxon>
    </lineage>
</organism>
<dbReference type="InterPro" id="IPR036322">
    <property type="entry name" value="WD40_repeat_dom_sf"/>
</dbReference>
<dbReference type="Gene3D" id="2.130.10.10">
    <property type="entry name" value="YVTN repeat-like/Quinoprotein amine dehydrogenase"/>
    <property type="match status" value="2"/>
</dbReference>
<dbReference type="SMART" id="SM00320">
    <property type="entry name" value="WD40"/>
    <property type="match status" value="4"/>
</dbReference>
<dbReference type="PROSITE" id="PS50294">
    <property type="entry name" value="WD_REPEATS_REGION"/>
    <property type="match status" value="1"/>
</dbReference>
<evidence type="ECO:0000259" key="4">
    <source>
        <dbReference type="SMART" id="SM00382"/>
    </source>
</evidence>
<reference evidence="5" key="1">
    <citation type="submission" date="2022-08" db="EMBL/GenBank/DDBJ databases">
        <title>Complete genome sequence of 14 non-tuberculosis mycobacteria type-strains.</title>
        <authorList>
            <person name="Igarashi Y."/>
            <person name="Osugi A."/>
            <person name="Mitarai S."/>
        </authorList>
    </citation>
    <scope>NUCLEOTIDE SEQUENCE</scope>
    <source>
        <strain evidence="5">ATCC 51985</strain>
    </source>
</reference>
<evidence type="ECO:0000256" key="3">
    <source>
        <dbReference type="PROSITE-ProRule" id="PRU00221"/>
    </source>
</evidence>
<gene>
    <name evidence="5" type="ORF">MJO58_24040</name>
</gene>
<dbReference type="InterPro" id="IPR011047">
    <property type="entry name" value="Quinoprotein_ADH-like_sf"/>
</dbReference>
<dbReference type="Gene3D" id="3.40.50.1460">
    <property type="match status" value="1"/>
</dbReference>
<dbReference type="SUPFAM" id="SSF52540">
    <property type="entry name" value="P-loop containing nucleoside triphosphate hydrolases"/>
    <property type="match status" value="1"/>
</dbReference>
<evidence type="ECO:0000256" key="2">
    <source>
        <dbReference type="ARBA" id="ARBA00022737"/>
    </source>
</evidence>
<protein>
    <recommendedName>
        <fullName evidence="4">AAA+ ATPase domain-containing protein</fullName>
    </recommendedName>
</protein>
<dbReference type="SUPFAM" id="SSF50998">
    <property type="entry name" value="Quinoprotein alcohol dehydrogenase-like"/>
    <property type="match status" value="1"/>
</dbReference>
<dbReference type="PANTHER" id="PTHR44019:SF8">
    <property type="entry name" value="POC1 CENTRIOLAR PROTEIN HOMOLOG"/>
    <property type="match status" value="1"/>
</dbReference>
<dbReference type="SUPFAM" id="SSF50978">
    <property type="entry name" value="WD40 repeat-like"/>
    <property type="match status" value="1"/>
</dbReference>
<dbReference type="Pfam" id="PF00400">
    <property type="entry name" value="WD40"/>
    <property type="match status" value="1"/>
</dbReference>
<dbReference type="PANTHER" id="PTHR44019">
    <property type="entry name" value="WD REPEAT-CONTAINING PROTEIN 55"/>
    <property type="match status" value="1"/>
</dbReference>
<proteinExistence type="predicted"/>
<feature type="repeat" description="WD" evidence="3">
    <location>
        <begin position="889"/>
        <end position="922"/>
    </location>
</feature>
<evidence type="ECO:0000256" key="1">
    <source>
        <dbReference type="ARBA" id="ARBA00022574"/>
    </source>
</evidence>
<evidence type="ECO:0000313" key="6">
    <source>
        <dbReference type="Proteomes" id="UP001055171"/>
    </source>
</evidence>
<keyword evidence="1 3" id="KW-0853">WD repeat</keyword>
<dbReference type="Gene3D" id="3.40.50.300">
    <property type="entry name" value="P-loop containing nucleotide triphosphate hydrolases"/>
    <property type="match status" value="1"/>
</dbReference>
<sequence>MRPSLRDCSSEGSLGRIRKDAVRYLLTCALSRITLHPDLNRAELADDVARMTALFCVATHADTEMYQHVRITAAGRSPNAQTLLHDLRKFARARTKDDYVVVYLTGHGYIRDDDFVHVLLAKDSDKNDLHIRAVKPSDVVELLLAGTEIRRLLLILDTCYAGEGGESAVADAIRRIDGAKYRHDSGVIVIESARPTEQANPGLFTQCLKRAMESEDVAGSAVPWLDLAAVMEAIESDPQRRLSQSPRWNSLGIPGRLPDFLPNPRFRRGLVNADLLEQERLRDAERRGDSAIARFTPAARWFTGRRAALQAISHWLRDDREPQCLIVTGNAGSGKTALLAMIALLDDPERAPSVPQDGLPTEVSVGQRLISYVIDVGTLTTSNVLDQFGQRFESQSASLTSLLADICNRKGPAVTVLIDSIDEAADQEDLATQLLLPLIAGTRGRMRFVLGTRPALLTDTLLRSTALGRRTEVDLDDTQYADPDSIRSHVLRILRSDDTLDSTYKPSGVYRTALARQVEGVAEAIAGAADTSFLIARIIATTESTRDEVADPDDKAWRAALPKRAADAMERDLQVRLGQDAALARRLLLPLAYAQGPGLPWEDIWPQLAQRLTPGEPVTAEQLIWMRRAAGSYVVEGNSQGRSVYRLYHRSLADHLLDERDTQADHRAIVETLLAAVPYTSGAGRDWTSVHPYLADHLPTHAAQGGVLDDLLTDPGFLQAANVISLLDVVSRATTDEARMAAQAYERAAARQQQEPEALHIAALQVAAAPLAQRLRQLHTAENRRWCPKWGFWAALRDTGRSIGELDEPARSIFAVPTANEPAVVISTEHRIEYWTLHPPLRRAGQGFDQSVSCAGMCSWNDQPAVAVGRESGWVEIYTLPDMRPATSWSAHRRSVKALAGVDNQSWLITGDEDGTIKVWSIPGQIELKERKSAHRNIHQMQVLTRDSGHILITCGDAWCEPNQRDDLPTVAAWRLPSLAPLAAHLQDDNNRYIHGVDAVTTGDVVRILAYYAYHTAVLILRDGDDPAITLEHRIDDVSTSRAFIPLRDGAGILCRKYDLLPMRFPHGPNERILTDSAVEMDPQWWCGPFLIKGEEFLAGCHRMIRLWRTSRMVTGPSVPDGPQLHGRAMVFSAVCHGPGVLYAGSASGEVTTFHAESGQLVDHRAVQDSEMMALCSVVLPSGRTVLVQLTANGWIVGADGTTRDGLWSQQLTPFTAWALATAQLDGRPIIIVPTQVSGPGATARWWGCILMDAETGKALVTPTPCGFRRLELETFQDKTLTCVAATEIRGSTVVATGGQAKRVALWSLSKLPVPIELSPSSDSPIQAVAFGPGILVSGAEDGTLDCWDTKAWDPKTLDYWVSEKRDPLWTVRQAHPHLTSLTTTVADGRQLVVSAGRDRVIRMWGIDGTPINSINIDEEILSLDVTVDGRCAVGTYRGVLELSL</sequence>
<dbReference type="InterPro" id="IPR050505">
    <property type="entry name" value="WDR55/POC1"/>
</dbReference>
<evidence type="ECO:0000313" key="5">
    <source>
        <dbReference type="EMBL" id="ULP41862.2"/>
    </source>
</evidence>
<dbReference type="InterPro" id="IPR001680">
    <property type="entry name" value="WD40_rpt"/>
</dbReference>